<dbReference type="EMBL" id="STGJ01000009">
    <property type="protein sequence ID" value="TIC82307.1"/>
    <property type="molecule type" value="Genomic_DNA"/>
</dbReference>
<dbReference type="SMART" id="SM00564">
    <property type="entry name" value="PQQ"/>
    <property type="match status" value="5"/>
</dbReference>
<protein>
    <recommendedName>
        <fullName evidence="4">Outer membrane protein assembly factor BamB</fullName>
    </recommendedName>
</protein>
<dbReference type="PANTHER" id="PTHR34512:SF30">
    <property type="entry name" value="OUTER MEMBRANE PROTEIN ASSEMBLY FACTOR BAMB"/>
    <property type="match status" value="1"/>
</dbReference>
<evidence type="ECO:0000256" key="2">
    <source>
        <dbReference type="ARBA" id="ARBA00023136"/>
    </source>
</evidence>
<sequence>MKRQTLIAAAIATLVTGCASWFEGSSANQPTPLERVDARRALNVRWQQGVESAGQGLFRPAFLDGKLAVAGNGDTIEVYDAASGKRLESIRLKGESLVAGVGADARGYYAGNAAGEVLAVDAAGKVRWRQRLTSLMAEPPLTGGGMVVVRSSDGRITAYAAEDGRSLWTQWQAPPSLMVQPTTPVMLAVGDDVLISGEAGGKLAVYNLKSGVPLWQATVATPRGASELERVTDVVSQPQFDGRRVCAVAYQGRVACFDARGGNLIWAREVGSSRGLALDGNKVFVTADDGAVWAFDAETGRNLWKNDALKYRGVTGPVRLGKDILVLDAEGYAHLLAPEDGRIVGRARTGAEGTLSQPLVLGDAAFVQGRNGKLSALN</sequence>
<dbReference type="HAMAP" id="MF_00923">
    <property type="entry name" value="OM_assembly_BamB"/>
    <property type="match status" value="1"/>
</dbReference>
<feature type="chain" id="PRO_5021053239" description="Outer membrane protein assembly factor BamB" evidence="5">
    <location>
        <begin position="22"/>
        <end position="378"/>
    </location>
</feature>
<dbReference type="RefSeq" id="WP_136553248.1">
    <property type="nucleotide sequence ID" value="NZ_STGJ01000009.1"/>
</dbReference>
<comment type="function">
    <text evidence="4">Part of the outer membrane protein assembly complex, which is involved in assembly and insertion of beta-barrel proteins into the outer membrane.</text>
</comment>
<dbReference type="OrthoDB" id="5173551at2"/>
<reference evidence="7 8" key="1">
    <citation type="submission" date="2019-04" db="EMBL/GenBank/DDBJ databases">
        <title>Crenobacter sp. nov.</title>
        <authorList>
            <person name="Shi S."/>
        </authorList>
    </citation>
    <scope>NUCLEOTIDE SEQUENCE [LARGE SCALE GENOMIC DNA]</scope>
    <source>
        <strain evidence="7 8">GY 70310</strain>
    </source>
</reference>
<feature type="signal peptide" evidence="5">
    <location>
        <begin position="1"/>
        <end position="21"/>
    </location>
</feature>
<dbReference type="GO" id="GO:0043165">
    <property type="term" value="P:Gram-negative-bacterium-type cell outer membrane assembly"/>
    <property type="evidence" value="ECO:0007669"/>
    <property type="project" value="UniProtKB-UniRule"/>
</dbReference>
<evidence type="ECO:0000256" key="1">
    <source>
        <dbReference type="ARBA" id="ARBA00022729"/>
    </source>
</evidence>
<dbReference type="InterPro" id="IPR015943">
    <property type="entry name" value="WD40/YVTN_repeat-like_dom_sf"/>
</dbReference>
<evidence type="ECO:0000259" key="6">
    <source>
        <dbReference type="Pfam" id="PF13360"/>
    </source>
</evidence>
<dbReference type="Gene3D" id="2.130.10.10">
    <property type="entry name" value="YVTN repeat-like/Quinoprotein amine dehydrogenase"/>
    <property type="match status" value="1"/>
</dbReference>
<dbReference type="InterPro" id="IPR011047">
    <property type="entry name" value="Quinoprotein_ADH-like_sf"/>
</dbReference>
<dbReference type="SUPFAM" id="SSF50998">
    <property type="entry name" value="Quinoprotein alcohol dehydrogenase-like"/>
    <property type="match status" value="1"/>
</dbReference>
<dbReference type="Proteomes" id="UP000308891">
    <property type="component" value="Unassembled WGS sequence"/>
</dbReference>
<dbReference type="GO" id="GO:0009279">
    <property type="term" value="C:cell outer membrane"/>
    <property type="evidence" value="ECO:0007669"/>
    <property type="project" value="UniProtKB-SubCell"/>
</dbReference>
<evidence type="ECO:0000313" key="7">
    <source>
        <dbReference type="EMBL" id="TIC82307.1"/>
    </source>
</evidence>
<dbReference type="Pfam" id="PF13360">
    <property type="entry name" value="PQQ_2"/>
    <property type="match status" value="1"/>
</dbReference>
<comment type="caution">
    <text evidence="7">The sequence shown here is derived from an EMBL/GenBank/DDBJ whole genome shotgun (WGS) entry which is preliminary data.</text>
</comment>
<name>A0A4T0UU45_9NEIS</name>
<keyword evidence="4" id="KW-0449">Lipoprotein</keyword>
<dbReference type="AlphaFoldDB" id="A0A4T0UU45"/>
<dbReference type="InterPro" id="IPR002372">
    <property type="entry name" value="PQQ_rpt_dom"/>
</dbReference>
<comment type="subcellular location">
    <subcellularLocation>
        <location evidence="4">Cell outer membrane</location>
        <topology evidence="4">Lipid-anchor</topology>
    </subcellularLocation>
</comment>
<dbReference type="InterPro" id="IPR018391">
    <property type="entry name" value="PQQ_b-propeller_rpt"/>
</dbReference>
<feature type="domain" description="Pyrrolo-quinoline quinone repeat" evidence="6">
    <location>
        <begin position="75"/>
        <end position="306"/>
    </location>
</feature>
<keyword evidence="8" id="KW-1185">Reference proteome</keyword>
<dbReference type="PROSITE" id="PS51257">
    <property type="entry name" value="PROKAR_LIPOPROTEIN"/>
    <property type="match status" value="1"/>
</dbReference>
<dbReference type="PANTHER" id="PTHR34512">
    <property type="entry name" value="CELL SURFACE PROTEIN"/>
    <property type="match status" value="1"/>
</dbReference>
<keyword evidence="2 4" id="KW-0472">Membrane</keyword>
<evidence type="ECO:0000256" key="4">
    <source>
        <dbReference type="HAMAP-Rule" id="MF_00923"/>
    </source>
</evidence>
<comment type="similarity">
    <text evidence="4">Belongs to the BamB family.</text>
</comment>
<keyword evidence="1 4" id="KW-0732">Signal</keyword>
<evidence type="ECO:0000256" key="5">
    <source>
        <dbReference type="SAM" id="SignalP"/>
    </source>
</evidence>
<dbReference type="InterPro" id="IPR017687">
    <property type="entry name" value="BamB"/>
</dbReference>
<accession>A0A4T0UU45</accession>
<evidence type="ECO:0000313" key="8">
    <source>
        <dbReference type="Proteomes" id="UP000308891"/>
    </source>
</evidence>
<keyword evidence="3 4" id="KW-0998">Cell outer membrane</keyword>
<dbReference type="NCBIfam" id="TIGR03300">
    <property type="entry name" value="assembly_YfgL"/>
    <property type="match status" value="1"/>
</dbReference>
<dbReference type="GO" id="GO:0051205">
    <property type="term" value="P:protein insertion into membrane"/>
    <property type="evidence" value="ECO:0007669"/>
    <property type="project" value="UniProtKB-UniRule"/>
</dbReference>
<organism evidence="7 8">
    <name type="scientific">Crenobacter intestini</name>
    <dbReference type="NCBI Taxonomy" id="2563443"/>
    <lineage>
        <taxon>Bacteria</taxon>
        <taxon>Pseudomonadati</taxon>
        <taxon>Pseudomonadota</taxon>
        <taxon>Betaproteobacteria</taxon>
        <taxon>Neisseriales</taxon>
        <taxon>Neisseriaceae</taxon>
        <taxon>Crenobacter</taxon>
    </lineage>
</organism>
<evidence type="ECO:0000256" key="3">
    <source>
        <dbReference type="ARBA" id="ARBA00023237"/>
    </source>
</evidence>
<comment type="subunit">
    <text evidence="4">Part of the Bam complex.</text>
</comment>
<gene>
    <name evidence="4 7" type="primary">bamB</name>
    <name evidence="7" type="ORF">E5K04_09110</name>
</gene>
<keyword evidence="4" id="KW-0564">Palmitate</keyword>
<proteinExistence type="inferred from homology"/>